<keyword evidence="9" id="KW-1185">Reference proteome</keyword>
<protein>
    <recommendedName>
        <fullName evidence="3">cytokinin dehydrogenase</fullName>
        <ecNumber evidence="3">1.5.99.12</ecNumber>
    </recommendedName>
</protein>
<name>A0A4S8K5T4_MUSBA</name>
<dbReference type="SUPFAM" id="SSF56176">
    <property type="entry name" value="FAD-binding/transporter-associated domain-like"/>
    <property type="match status" value="1"/>
</dbReference>
<dbReference type="Pfam" id="PF09265">
    <property type="entry name" value="Cytokin-bind"/>
    <property type="match status" value="1"/>
</dbReference>
<comment type="caution">
    <text evidence="8">The sequence shown here is derived from an EMBL/GenBank/DDBJ whole genome shotgun (WGS) entry which is preliminary data.</text>
</comment>
<feature type="domain" description="FAD-binding PCMH-type" evidence="7">
    <location>
        <begin position="56"/>
        <end position="231"/>
    </location>
</feature>
<dbReference type="InterPro" id="IPR016166">
    <property type="entry name" value="FAD-bd_PCMH"/>
</dbReference>
<evidence type="ECO:0000256" key="1">
    <source>
        <dbReference type="ARBA" id="ARBA00001974"/>
    </source>
</evidence>
<dbReference type="GO" id="GO:0019139">
    <property type="term" value="F:cytokinin dehydrogenase activity"/>
    <property type="evidence" value="ECO:0007669"/>
    <property type="project" value="UniProtKB-EC"/>
</dbReference>
<keyword evidence="5" id="KW-0274">FAD</keyword>
<gene>
    <name evidence="8" type="ORF">C4D60_Mb08t23000</name>
</gene>
<organism evidence="8 9">
    <name type="scientific">Musa balbisiana</name>
    <name type="common">Banana</name>
    <dbReference type="NCBI Taxonomy" id="52838"/>
    <lineage>
        <taxon>Eukaryota</taxon>
        <taxon>Viridiplantae</taxon>
        <taxon>Streptophyta</taxon>
        <taxon>Embryophyta</taxon>
        <taxon>Tracheophyta</taxon>
        <taxon>Spermatophyta</taxon>
        <taxon>Magnoliopsida</taxon>
        <taxon>Liliopsida</taxon>
        <taxon>Zingiberales</taxon>
        <taxon>Musaceae</taxon>
        <taxon>Musa</taxon>
    </lineage>
</organism>
<dbReference type="SUPFAM" id="SSF55103">
    <property type="entry name" value="FAD-linked oxidases, C-terminal domain"/>
    <property type="match status" value="1"/>
</dbReference>
<accession>A0A4S8K5T4</accession>
<dbReference type="InterPro" id="IPR015345">
    <property type="entry name" value="Cytokinin_DH_FAD/cytokin-bd"/>
</dbReference>
<dbReference type="Gene3D" id="3.30.465.10">
    <property type="match status" value="1"/>
</dbReference>
<evidence type="ECO:0000313" key="9">
    <source>
        <dbReference type="Proteomes" id="UP000317650"/>
    </source>
</evidence>
<evidence type="ECO:0000256" key="3">
    <source>
        <dbReference type="ARBA" id="ARBA00011928"/>
    </source>
</evidence>
<keyword evidence="6" id="KW-0560">Oxidoreductase</keyword>
<keyword evidence="4" id="KW-0285">Flavoprotein</keyword>
<comment type="similarity">
    <text evidence="2">Belongs to the oxygen-dependent FAD-linked oxidoreductase family.</text>
</comment>
<dbReference type="GO" id="GO:0009690">
    <property type="term" value="P:cytokinin metabolic process"/>
    <property type="evidence" value="ECO:0007669"/>
    <property type="project" value="InterPro"/>
</dbReference>
<proteinExistence type="inferred from homology"/>
<dbReference type="PROSITE" id="PS51387">
    <property type="entry name" value="FAD_PCMH"/>
    <property type="match status" value="1"/>
</dbReference>
<dbReference type="InterPro" id="IPR036318">
    <property type="entry name" value="FAD-bd_PCMH-like_sf"/>
</dbReference>
<reference evidence="8 9" key="1">
    <citation type="journal article" date="2019" name="Nat. Plants">
        <title>Genome sequencing of Musa balbisiana reveals subgenome evolution and function divergence in polyploid bananas.</title>
        <authorList>
            <person name="Yao X."/>
        </authorList>
    </citation>
    <scope>NUCLEOTIDE SEQUENCE [LARGE SCALE GENOMIC DNA]</scope>
    <source>
        <strain evidence="9">cv. DH-PKW</strain>
        <tissue evidence="8">Leaves</tissue>
    </source>
</reference>
<dbReference type="InterPro" id="IPR016164">
    <property type="entry name" value="FAD-linked_Oxase-like_C"/>
</dbReference>
<dbReference type="AlphaFoldDB" id="A0A4S8K5T4"/>
<dbReference type="InterPro" id="IPR050432">
    <property type="entry name" value="FAD-linked_Oxidoreductases_BP"/>
</dbReference>
<evidence type="ECO:0000256" key="2">
    <source>
        <dbReference type="ARBA" id="ARBA00005466"/>
    </source>
</evidence>
<dbReference type="InterPro" id="IPR016170">
    <property type="entry name" value="Cytok_DH_C_sf"/>
</dbReference>
<dbReference type="GO" id="GO:0071949">
    <property type="term" value="F:FAD binding"/>
    <property type="evidence" value="ECO:0007669"/>
    <property type="project" value="InterPro"/>
</dbReference>
<dbReference type="STRING" id="52838.A0A4S8K5T4"/>
<dbReference type="Gene3D" id="3.30.43.10">
    <property type="entry name" value="Uridine Diphospho-n-acetylenolpyruvylglucosamine Reductase, domain 2"/>
    <property type="match status" value="1"/>
</dbReference>
<dbReference type="Pfam" id="PF01565">
    <property type="entry name" value="FAD_binding_4"/>
    <property type="match status" value="1"/>
</dbReference>
<dbReference type="Proteomes" id="UP000317650">
    <property type="component" value="Chromosome 8"/>
</dbReference>
<dbReference type="EC" id="1.5.99.12" evidence="3"/>
<evidence type="ECO:0000256" key="5">
    <source>
        <dbReference type="ARBA" id="ARBA00022827"/>
    </source>
</evidence>
<evidence type="ECO:0000256" key="6">
    <source>
        <dbReference type="ARBA" id="ARBA00023002"/>
    </source>
</evidence>
<dbReference type="EMBL" id="PYDT01000002">
    <property type="protein sequence ID" value="THU70246.1"/>
    <property type="molecule type" value="Genomic_DNA"/>
</dbReference>
<dbReference type="Gene3D" id="3.40.462.10">
    <property type="entry name" value="FAD-linked oxidases, C-terminal domain"/>
    <property type="match status" value="1"/>
</dbReference>
<comment type="cofactor">
    <cofactor evidence="1">
        <name>FAD</name>
        <dbReference type="ChEBI" id="CHEBI:57692"/>
    </cofactor>
</comment>
<evidence type="ECO:0000256" key="4">
    <source>
        <dbReference type="ARBA" id="ARBA00022630"/>
    </source>
</evidence>
<evidence type="ECO:0000313" key="8">
    <source>
        <dbReference type="EMBL" id="THU70246.1"/>
    </source>
</evidence>
<evidence type="ECO:0000259" key="7">
    <source>
        <dbReference type="PROSITE" id="PS51387"/>
    </source>
</evidence>
<dbReference type="InterPro" id="IPR016167">
    <property type="entry name" value="FAD-bd_PCMH_sub1"/>
</dbReference>
<dbReference type="PANTHER" id="PTHR13878">
    <property type="entry name" value="GULONOLACTONE OXIDASE"/>
    <property type="match status" value="1"/>
</dbReference>
<sequence length="535" mass="58080">MPTTMIAYVEQQQRLVSDGDAEPSDGGDAGQENIGAIDVTAAGDIALAARDFGGMVFIPPATLLRPSTTDDVVRAVCVARGSSRLTVAARGNGHSVGGQAMARGGVVLDMRDLGPPMELVRCGGVAADVPAGALWEEVLEWGVRNHGMAPTSWTDYLGLTVGGTLSNGGIGGQAFRHGPQVANVTELEVVTGDGERRVCSPSLCSDLFFAALGGLGQFGVITRARIPLVPAPKMVRWIRVVYKGFEEYAGDAEWLVTRADSEAFDYVEGFAFVNDVSDPVNGWGSVSILPGSVFDPAKIPAESEPILYCLELALHHNHRGAAGVDERAKEMMWPLRYMRGLVFAADVSYVDFLSRVGRAEEEARANGTWATPHPWLNILVSSSDIADFDRTVFKHILRRGVGGPMLVYPLLRSKLMHSTFLSLLFPGWDPRMSVAVPESEVFYLVALLRFIAPRAGDAALEEAVAQNREIIGCCRSKGYDYKVYIPRYESEADWARHFGRDWARFVERKRRYDPIAILAPGQTIFARAEPPAAAP</sequence>
<dbReference type="InterPro" id="IPR006094">
    <property type="entry name" value="Oxid_FAD_bind_N"/>
</dbReference>
<dbReference type="PANTHER" id="PTHR13878:SF112">
    <property type="entry name" value="CYTOKININ DEHYDROGENASE 7"/>
    <property type="match status" value="1"/>
</dbReference>
<dbReference type="InterPro" id="IPR016169">
    <property type="entry name" value="FAD-bd_PCMH_sub2"/>
</dbReference>